<organism evidence="3 4">
    <name type="scientific">Dokdonia pacifica</name>
    <dbReference type="NCBI Taxonomy" id="1627892"/>
    <lineage>
        <taxon>Bacteria</taxon>
        <taxon>Pseudomonadati</taxon>
        <taxon>Bacteroidota</taxon>
        <taxon>Flavobacteriia</taxon>
        <taxon>Flavobacteriales</taxon>
        <taxon>Flavobacteriaceae</taxon>
        <taxon>Dokdonia</taxon>
    </lineage>
</organism>
<evidence type="ECO:0000313" key="4">
    <source>
        <dbReference type="Proteomes" id="UP000198379"/>
    </source>
</evidence>
<evidence type="ECO:0000256" key="2">
    <source>
        <dbReference type="SAM" id="SignalP"/>
    </source>
</evidence>
<feature type="signal peptide" evidence="2">
    <location>
        <begin position="1"/>
        <end position="22"/>
    </location>
</feature>
<dbReference type="Proteomes" id="UP000198379">
    <property type="component" value="Unassembled WGS sequence"/>
</dbReference>
<keyword evidence="1" id="KW-0472">Membrane</keyword>
<feature type="transmembrane region" description="Helical" evidence="1">
    <location>
        <begin position="195"/>
        <end position="218"/>
    </location>
</feature>
<feature type="transmembrane region" description="Helical" evidence="1">
    <location>
        <begin position="268"/>
        <end position="286"/>
    </location>
</feature>
<name>A0A238Z1C4_9FLAO</name>
<accession>A0A238Z1C4</accession>
<feature type="transmembrane region" description="Helical" evidence="1">
    <location>
        <begin position="325"/>
        <end position="352"/>
    </location>
</feature>
<dbReference type="OrthoDB" id="9808870at2"/>
<dbReference type="InterPro" id="IPR032809">
    <property type="entry name" value="Put_HupE_UreJ"/>
</dbReference>
<evidence type="ECO:0000313" key="3">
    <source>
        <dbReference type="EMBL" id="SNR77235.1"/>
    </source>
</evidence>
<evidence type="ECO:0000256" key="1">
    <source>
        <dbReference type="SAM" id="Phobius"/>
    </source>
</evidence>
<reference evidence="3 4" key="1">
    <citation type="submission" date="2017-06" db="EMBL/GenBank/DDBJ databases">
        <authorList>
            <person name="Kim H.J."/>
            <person name="Triplett B.A."/>
        </authorList>
    </citation>
    <scope>NUCLEOTIDE SEQUENCE [LARGE SCALE GENOMIC DNA]</scope>
    <source>
        <strain evidence="3 4">DSM 25597</strain>
    </source>
</reference>
<keyword evidence="1" id="KW-0812">Transmembrane</keyword>
<keyword evidence="2" id="KW-0732">Signal</keyword>
<proteinExistence type="predicted"/>
<keyword evidence="1" id="KW-1133">Transmembrane helix</keyword>
<dbReference type="Pfam" id="PF13795">
    <property type="entry name" value="HupE_UreJ_2"/>
    <property type="match status" value="1"/>
</dbReference>
<dbReference type="AlphaFoldDB" id="A0A238Z1C4"/>
<feature type="chain" id="PRO_5012240997" evidence="2">
    <location>
        <begin position="23"/>
        <end position="409"/>
    </location>
</feature>
<dbReference type="RefSeq" id="WP_089371273.1">
    <property type="nucleotide sequence ID" value="NZ_BMEP01000001.1"/>
</dbReference>
<keyword evidence="4" id="KW-1185">Reference proteome</keyword>
<dbReference type="EMBL" id="FZNY01000002">
    <property type="protein sequence ID" value="SNR77235.1"/>
    <property type="molecule type" value="Genomic_DNA"/>
</dbReference>
<feature type="transmembrane region" description="Helical" evidence="1">
    <location>
        <begin position="298"/>
        <end position="319"/>
    </location>
</feature>
<feature type="transmembrane region" description="Helical" evidence="1">
    <location>
        <begin position="364"/>
        <end position="381"/>
    </location>
</feature>
<feature type="transmembrane region" description="Helical" evidence="1">
    <location>
        <begin position="239"/>
        <end position="262"/>
    </location>
</feature>
<gene>
    <name evidence="3" type="ORF">SAMN06265376_102536</name>
</gene>
<protein>
    <submittedName>
        <fullName evidence="3">HupE / UreJ protein</fullName>
    </submittedName>
</protein>
<sequence>MKKIITRFLFAFILLNSLFANAHAPEQGFIFLRIYESDGIEGRFEIQAEDLNKIFNWGLLKEGNSLEAIEPHYQELRAYILQHSSFSSSAGIHNVTFKGIDVLSTGLGDYIQVFFDLDNVDPLPDTMDVNYDIAFEESPTHRGFLTMEYNWKAGVINNESNISLYFTPSSTTDTLDLTKVSVWKGFVAMIKQGVWHIWIGTDHIFFLIALILPAVVWRRRDKKLSPLKSWKPVTRFKPAFSYIIKIVTFFTIAHTITLSLAALQIISLPGWIVESIIAFSIGLAAFHNIKPIFKGRDWVIAFVFGLFHGFGFASVLGDIGLKDEFLVYSLLGFNIGVEIGQLVIIALIFPILFLIRNRKSYPKILIGGSIFLILASIYWIIERVFDVNLGVEDTITYWLYEIAVKLGLK</sequence>